<comment type="caution">
    <text evidence="1">The sequence shown here is derived from an EMBL/GenBank/DDBJ whole genome shotgun (WGS) entry which is preliminary data.</text>
</comment>
<dbReference type="SUPFAM" id="SSF46934">
    <property type="entry name" value="UBA-like"/>
    <property type="match status" value="1"/>
</dbReference>
<gene>
    <name evidence="1" type="ORF">CU098_005128</name>
</gene>
<evidence type="ECO:0000313" key="1">
    <source>
        <dbReference type="EMBL" id="RCH82290.1"/>
    </source>
</evidence>
<dbReference type="OrthoDB" id="1717591at2759"/>
<accession>A0A367IX68</accession>
<dbReference type="Proteomes" id="UP000253551">
    <property type="component" value="Unassembled WGS sequence"/>
</dbReference>
<protein>
    <recommendedName>
        <fullName evidence="3">UBA domain-containing protein</fullName>
    </recommendedName>
</protein>
<dbReference type="GO" id="GO:0030276">
    <property type="term" value="F:clathrin binding"/>
    <property type="evidence" value="ECO:0007669"/>
    <property type="project" value="TreeGrafter"/>
</dbReference>
<dbReference type="GO" id="GO:0005737">
    <property type="term" value="C:cytoplasm"/>
    <property type="evidence" value="ECO:0007669"/>
    <property type="project" value="TreeGrafter"/>
</dbReference>
<evidence type="ECO:0008006" key="3">
    <source>
        <dbReference type="Google" id="ProtNLM"/>
    </source>
</evidence>
<dbReference type="GO" id="GO:0072583">
    <property type="term" value="P:clathrin-dependent endocytosis"/>
    <property type="evidence" value="ECO:0007669"/>
    <property type="project" value="TreeGrafter"/>
</dbReference>
<dbReference type="InterPro" id="IPR036869">
    <property type="entry name" value="J_dom_sf"/>
</dbReference>
<dbReference type="EMBL" id="PJQM01005158">
    <property type="protein sequence ID" value="RCH82290.1"/>
    <property type="molecule type" value="Genomic_DNA"/>
</dbReference>
<dbReference type="Gene3D" id="1.10.8.10">
    <property type="entry name" value="DNA helicase RuvA subunit, C-terminal domain"/>
    <property type="match status" value="1"/>
</dbReference>
<dbReference type="PANTHER" id="PTHR23172:SF19">
    <property type="entry name" value="J DOMAIN-CONTAINING PROTEIN"/>
    <property type="match status" value="1"/>
</dbReference>
<dbReference type="Gene3D" id="1.10.287.110">
    <property type="entry name" value="DnaJ domain"/>
    <property type="match status" value="1"/>
</dbReference>
<dbReference type="SUPFAM" id="SSF46565">
    <property type="entry name" value="Chaperone J-domain"/>
    <property type="match status" value="1"/>
</dbReference>
<organism evidence="1 2">
    <name type="scientific">Rhizopus stolonifer</name>
    <name type="common">Rhizopus nigricans</name>
    <dbReference type="NCBI Taxonomy" id="4846"/>
    <lineage>
        <taxon>Eukaryota</taxon>
        <taxon>Fungi</taxon>
        <taxon>Fungi incertae sedis</taxon>
        <taxon>Mucoromycota</taxon>
        <taxon>Mucoromycotina</taxon>
        <taxon>Mucoromycetes</taxon>
        <taxon>Mucorales</taxon>
        <taxon>Mucorineae</taxon>
        <taxon>Rhizopodaceae</taxon>
        <taxon>Rhizopus</taxon>
    </lineage>
</organism>
<proteinExistence type="predicted"/>
<keyword evidence="2" id="KW-1185">Reference proteome</keyword>
<dbReference type="PANTHER" id="PTHR23172">
    <property type="entry name" value="AUXILIN/CYCLIN G-ASSOCIATED KINASE-RELATED"/>
    <property type="match status" value="1"/>
</dbReference>
<dbReference type="AlphaFoldDB" id="A0A367IX68"/>
<dbReference type="GO" id="GO:0072318">
    <property type="term" value="P:clathrin coat disassembly"/>
    <property type="evidence" value="ECO:0007669"/>
    <property type="project" value="TreeGrafter"/>
</dbReference>
<dbReference type="STRING" id="4846.A0A367IX68"/>
<sequence length="177" mass="20627">MTIEQDRIYAVLVNMGFNLNDCRKALNNCDILEEAIEIMLSIKSHTVKILDEQEVPSNFDHPVIEESIRQGKKMEISEKEHNVNERLMTWTSSQENNLRNLLSSLQHVIWSELQWETVSPHNLLEPIECKRVYKKAISKIHPDKLHLNASVEQRLLANGIFSALHQAWDNFRKENSL</sequence>
<evidence type="ECO:0000313" key="2">
    <source>
        <dbReference type="Proteomes" id="UP000253551"/>
    </source>
</evidence>
<dbReference type="GO" id="GO:0031982">
    <property type="term" value="C:vesicle"/>
    <property type="evidence" value="ECO:0007669"/>
    <property type="project" value="TreeGrafter"/>
</dbReference>
<reference evidence="1 2" key="1">
    <citation type="journal article" date="2018" name="G3 (Bethesda)">
        <title>Phylogenetic and Phylogenomic Definition of Rhizopus Species.</title>
        <authorList>
            <person name="Gryganskyi A.P."/>
            <person name="Golan J."/>
            <person name="Dolatabadi S."/>
            <person name="Mondo S."/>
            <person name="Robb S."/>
            <person name="Idnurm A."/>
            <person name="Muszewska A."/>
            <person name="Steczkiewicz K."/>
            <person name="Masonjones S."/>
            <person name="Liao H.L."/>
            <person name="Gajdeczka M.T."/>
            <person name="Anike F."/>
            <person name="Vuek A."/>
            <person name="Anishchenko I.M."/>
            <person name="Voigt K."/>
            <person name="de Hoog G.S."/>
            <person name="Smith M.E."/>
            <person name="Heitman J."/>
            <person name="Vilgalys R."/>
            <person name="Stajich J.E."/>
        </authorList>
    </citation>
    <scope>NUCLEOTIDE SEQUENCE [LARGE SCALE GENOMIC DNA]</scope>
    <source>
        <strain evidence="1 2">LSU 92-RS-03</strain>
    </source>
</reference>
<name>A0A367IX68_RHIST</name>
<dbReference type="InterPro" id="IPR009060">
    <property type="entry name" value="UBA-like_sf"/>
</dbReference>